<evidence type="ECO:0000313" key="4">
    <source>
        <dbReference type="Proteomes" id="UP001497383"/>
    </source>
</evidence>
<dbReference type="RefSeq" id="XP_066828976.1">
    <property type="nucleotide sequence ID" value="XM_066971993.1"/>
</dbReference>
<dbReference type="PANTHER" id="PTHR12460:SF0">
    <property type="entry name" value="CID DOMAIN-CONTAINING PROTEIN-RELATED"/>
    <property type="match status" value="1"/>
</dbReference>
<dbReference type="Gene3D" id="1.25.40.90">
    <property type="match status" value="1"/>
</dbReference>
<organism evidence="3 4">
    <name type="scientific">Lodderomyces beijingensis</name>
    <dbReference type="NCBI Taxonomy" id="1775926"/>
    <lineage>
        <taxon>Eukaryota</taxon>
        <taxon>Fungi</taxon>
        <taxon>Dikarya</taxon>
        <taxon>Ascomycota</taxon>
        <taxon>Saccharomycotina</taxon>
        <taxon>Pichiomycetes</taxon>
        <taxon>Debaryomycetaceae</taxon>
        <taxon>Candida/Lodderomyces clade</taxon>
        <taxon>Lodderomyces</taxon>
    </lineage>
</organism>
<dbReference type="PANTHER" id="PTHR12460">
    <property type="entry name" value="CYCLIN-DEPENDENT KINASE INHIBITOR-RELATED PROTEIN"/>
    <property type="match status" value="1"/>
</dbReference>
<feature type="region of interest" description="Disordered" evidence="1">
    <location>
        <begin position="132"/>
        <end position="157"/>
    </location>
</feature>
<sequence length="384" mass="42553">MSFQSKFASRLDDINETQESITSLSKYMLANSSRAAELVDVWKSQLARTSSNATRLLLIYLCNDVVQQAKRQNKLQFIDSFSRILPNVIGPAYAAADSTIRAKVDRVVSVWEQRSIFNEDFIGKFKEALKSATSAPPTPSHVLSAPQAPQAPPRPASPSIIPELRHINDLFQHIATLTDISQGNLTQLGIQSKTYLNLNADNLPKTSIHLNKLNVLEKLSKVSIKNIEDIKSTREKIRDSLETLAKLTADAIATDESKISVVNDKMKKIREVRSQLQGEVLGSASASVSRTRPHGGNNGNGDDDDNNKNNDNDDDDDDLPKYEEDSENSEEEKDDEKVEFKKRKISPSPGDVTPSRKVAFAEDIVVNEFEESSSSPSSKQQAQK</sequence>
<feature type="compositionally biased region" description="Acidic residues" evidence="1">
    <location>
        <begin position="312"/>
        <end position="334"/>
    </location>
</feature>
<dbReference type="Proteomes" id="UP001497383">
    <property type="component" value="Chromosome 2"/>
</dbReference>
<evidence type="ECO:0000313" key="3">
    <source>
        <dbReference type="EMBL" id="CAK9437660.1"/>
    </source>
</evidence>
<accession>A0ABP0ZI27</accession>
<feature type="region of interest" description="Disordered" evidence="1">
    <location>
        <begin position="278"/>
        <end position="357"/>
    </location>
</feature>
<dbReference type="GeneID" id="92207234"/>
<dbReference type="Pfam" id="PF04818">
    <property type="entry name" value="CID"/>
    <property type="match status" value="1"/>
</dbReference>
<dbReference type="SMART" id="SM00582">
    <property type="entry name" value="RPR"/>
    <property type="match status" value="1"/>
</dbReference>
<dbReference type="InterPro" id="IPR008942">
    <property type="entry name" value="ENTH_VHS"/>
</dbReference>
<evidence type="ECO:0000259" key="2">
    <source>
        <dbReference type="PROSITE" id="PS51391"/>
    </source>
</evidence>
<evidence type="ECO:0000256" key="1">
    <source>
        <dbReference type="SAM" id="MobiDB-lite"/>
    </source>
</evidence>
<dbReference type="InterPro" id="IPR006569">
    <property type="entry name" value="CID_dom"/>
</dbReference>
<feature type="domain" description="CID" evidence="2">
    <location>
        <begin position="1"/>
        <end position="133"/>
    </location>
</feature>
<dbReference type="SUPFAM" id="SSF48464">
    <property type="entry name" value="ENTH/VHS domain"/>
    <property type="match status" value="1"/>
</dbReference>
<proteinExistence type="predicted"/>
<dbReference type="EMBL" id="OZ022406">
    <property type="protein sequence ID" value="CAK9437660.1"/>
    <property type="molecule type" value="Genomic_DNA"/>
</dbReference>
<reference evidence="3 4" key="1">
    <citation type="submission" date="2024-03" db="EMBL/GenBank/DDBJ databases">
        <authorList>
            <person name="Brejova B."/>
        </authorList>
    </citation>
    <scope>NUCLEOTIDE SEQUENCE [LARGE SCALE GENOMIC DNA]</scope>
    <source>
        <strain evidence="3 4">CBS 14171</strain>
    </source>
</reference>
<gene>
    <name evidence="3" type="ORF">LODBEIA_P20380</name>
</gene>
<name>A0ABP0ZI27_9ASCO</name>
<protein>
    <recommendedName>
        <fullName evidence="2">CID domain-containing protein</fullName>
    </recommendedName>
</protein>
<dbReference type="PROSITE" id="PS51391">
    <property type="entry name" value="CID"/>
    <property type="match status" value="1"/>
</dbReference>
<keyword evidence="4" id="KW-1185">Reference proteome</keyword>